<dbReference type="PANTHER" id="PTHR34775:SF6">
    <property type="entry name" value="TRANSMEMBRANE PROTEIN"/>
    <property type="match status" value="1"/>
</dbReference>
<feature type="region of interest" description="Disordered" evidence="1">
    <location>
        <begin position="230"/>
        <end position="283"/>
    </location>
</feature>
<feature type="transmembrane region" description="Helical" evidence="2">
    <location>
        <begin position="603"/>
        <end position="624"/>
    </location>
</feature>
<gene>
    <name evidence="3" type="ORF">Cgig2_023445</name>
</gene>
<feature type="compositionally biased region" description="Acidic residues" evidence="1">
    <location>
        <begin position="269"/>
        <end position="283"/>
    </location>
</feature>
<evidence type="ECO:0000313" key="4">
    <source>
        <dbReference type="Proteomes" id="UP001153076"/>
    </source>
</evidence>
<feature type="compositionally biased region" description="Polar residues" evidence="1">
    <location>
        <begin position="727"/>
        <end position="751"/>
    </location>
</feature>
<keyword evidence="4" id="KW-1185">Reference proteome</keyword>
<protein>
    <submittedName>
        <fullName evidence="3">Uncharacterized protein</fullName>
    </submittedName>
</protein>
<feature type="compositionally biased region" description="Polar residues" evidence="1">
    <location>
        <begin position="157"/>
        <end position="166"/>
    </location>
</feature>
<feature type="region of interest" description="Disordered" evidence="1">
    <location>
        <begin position="634"/>
        <end position="674"/>
    </location>
</feature>
<feature type="region of interest" description="Disordered" evidence="1">
    <location>
        <begin position="137"/>
        <end position="206"/>
    </location>
</feature>
<evidence type="ECO:0000256" key="1">
    <source>
        <dbReference type="SAM" id="MobiDB-lite"/>
    </source>
</evidence>
<proteinExistence type="predicted"/>
<dbReference type="Proteomes" id="UP001153076">
    <property type="component" value="Unassembled WGS sequence"/>
</dbReference>
<comment type="caution">
    <text evidence="3">The sequence shown here is derived from an EMBL/GenBank/DDBJ whole genome shotgun (WGS) entry which is preliminary data.</text>
</comment>
<feature type="compositionally biased region" description="Polar residues" evidence="1">
    <location>
        <begin position="107"/>
        <end position="120"/>
    </location>
</feature>
<keyword evidence="2" id="KW-0472">Membrane</keyword>
<accession>A0A9Q1JKP0</accession>
<dbReference type="EMBL" id="JAKOGI010002541">
    <property type="protein sequence ID" value="KAJ8421775.1"/>
    <property type="molecule type" value="Genomic_DNA"/>
</dbReference>
<evidence type="ECO:0000256" key="2">
    <source>
        <dbReference type="SAM" id="Phobius"/>
    </source>
</evidence>
<evidence type="ECO:0000313" key="3">
    <source>
        <dbReference type="EMBL" id="KAJ8421775.1"/>
    </source>
</evidence>
<name>A0A9Q1JKP0_9CARY</name>
<dbReference type="AlphaFoldDB" id="A0A9Q1JKP0"/>
<dbReference type="PANTHER" id="PTHR34775">
    <property type="entry name" value="TRANSMEMBRANE PROTEIN"/>
    <property type="match status" value="1"/>
</dbReference>
<feature type="compositionally biased region" description="Basic and acidic residues" evidence="1">
    <location>
        <begin position="756"/>
        <end position="771"/>
    </location>
</feature>
<keyword evidence="2" id="KW-0812">Transmembrane</keyword>
<feature type="region of interest" description="Disordered" evidence="1">
    <location>
        <begin position="723"/>
        <end position="792"/>
    </location>
</feature>
<feature type="region of interest" description="Disordered" evidence="1">
    <location>
        <begin position="1"/>
        <end position="120"/>
    </location>
</feature>
<organism evidence="3 4">
    <name type="scientific">Carnegiea gigantea</name>
    <dbReference type="NCBI Taxonomy" id="171969"/>
    <lineage>
        <taxon>Eukaryota</taxon>
        <taxon>Viridiplantae</taxon>
        <taxon>Streptophyta</taxon>
        <taxon>Embryophyta</taxon>
        <taxon>Tracheophyta</taxon>
        <taxon>Spermatophyta</taxon>
        <taxon>Magnoliopsida</taxon>
        <taxon>eudicotyledons</taxon>
        <taxon>Gunneridae</taxon>
        <taxon>Pentapetalae</taxon>
        <taxon>Caryophyllales</taxon>
        <taxon>Cactineae</taxon>
        <taxon>Cactaceae</taxon>
        <taxon>Cactoideae</taxon>
        <taxon>Echinocereeae</taxon>
        <taxon>Carnegiea</taxon>
    </lineage>
</organism>
<sequence>MEDPDANLPLSPSSPNPPSPGNNENDIEAPRICPLMNATSLSPSSSNLSSLANNENKNKSVQIRFIRSVKSPSSSSPNPSPQGNDENESEENRDSVQMGAKSEHQSEQSSPKNFMSPTISTASKCFPYKKKILSEWTDTSPDTHLKKPSNLCPKSEMGTSSSTPTKSLFKIPFAGSPNSASKSDDVIVEDETFIPDPSTKPYDPLTNYLSPRPKFLRYNPNRRRKSILLTQSEQGCSPSPGVSHTSSAYSTAESSMRPDLGGKGQSEKQEEEEVAKDQEEEEEEMMGVGLRKCGLKWGLFKSLIVLIVLVLSTMYISSMNKPEPASDMRGLKVEYQEFGNSTFRSVSLRTIEFGSWVLDMREESEMGMLKIDEIFVGGGGRSLVKTYEMDDDIEDQELEEVAEKTDSLEDYSRNLTPFGTEDGTSPILENLEDAQAEIEVPLIAQAPNQTIEDENLVFDAKLIDGEVENKAEILASDDIEVTEEEILAESNSKDKQLTNEAEFVAESPDLDFKEENVADYKVEVVEFKPKSEEEELEDEADIVSEYFKRIKEENLPDCDELIAESERKSDRSETVTKNPIKEALEGNTFESGQKQFRLNPKNALWLVIPSVMTWVAALVVRFYLKCKKASSKTTSSNAKLSTQMKRNSSRLPPKAGGKTTQIQKTDPKLNPPSVDLSIREKLGKASSRIIPRVEMLGEFVVGGEFRRSKIREIEESIHSFPEAPKVTYSSPAPTRSHLYTSESSEAESSPHGSFVSHDKTAEWQDGKEEVNKMIPTPLRRSSRLRNKAVTSP</sequence>
<dbReference type="OrthoDB" id="1938687at2759"/>
<feature type="compositionally biased region" description="Polar residues" evidence="1">
    <location>
        <begin position="230"/>
        <end position="254"/>
    </location>
</feature>
<feature type="compositionally biased region" description="Low complexity" evidence="1">
    <location>
        <begin position="37"/>
        <end position="55"/>
    </location>
</feature>
<keyword evidence="2" id="KW-1133">Transmembrane helix</keyword>
<reference evidence="3" key="1">
    <citation type="submission" date="2022-04" db="EMBL/GenBank/DDBJ databases">
        <title>Carnegiea gigantea Genome sequencing and assembly v2.</title>
        <authorList>
            <person name="Copetti D."/>
            <person name="Sanderson M.J."/>
            <person name="Burquez A."/>
            <person name="Wojciechowski M.F."/>
        </authorList>
    </citation>
    <scope>NUCLEOTIDE SEQUENCE</scope>
    <source>
        <strain evidence="3">SGP5-SGP5p</strain>
        <tissue evidence="3">Aerial part</tissue>
    </source>
</reference>